<keyword evidence="3" id="KW-1185">Reference proteome</keyword>
<name>A0A2K9NJ41_9PROT</name>
<geneLocation type="plasmid" evidence="2 3">
    <name>unnamed1</name>
</geneLocation>
<dbReference type="OrthoDB" id="8234829at2"/>
<dbReference type="SUPFAM" id="SSF47413">
    <property type="entry name" value="lambda repressor-like DNA-binding domains"/>
    <property type="match status" value="1"/>
</dbReference>
<dbReference type="EMBL" id="CP025613">
    <property type="protein sequence ID" value="AUN33117.1"/>
    <property type="molecule type" value="Genomic_DNA"/>
</dbReference>
<dbReference type="SMART" id="SM00530">
    <property type="entry name" value="HTH_XRE"/>
    <property type="match status" value="1"/>
</dbReference>
<dbReference type="KEGG" id="ncb:C0V82_22190"/>
<reference evidence="2 3" key="1">
    <citation type="submission" date="2017-12" db="EMBL/GenBank/DDBJ databases">
        <title>Genomes of bacteria within cyanobacterial aggregates.</title>
        <authorList>
            <person name="Cai H."/>
        </authorList>
    </citation>
    <scope>NUCLEOTIDE SEQUENCE [LARGE SCALE GENOMIC DNA]</scope>
    <source>
        <strain evidence="2 3">TH16</strain>
        <plasmid evidence="2 3">unnamed1</plasmid>
    </source>
</reference>
<feature type="domain" description="HTH cro/C1-type" evidence="1">
    <location>
        <begin position="6"/>
        <end position="38"/>
    </location>
</feature>
<dbReference type="Proteomes" id="UP000234752">
    <property type="component" value="Plasmid unnamed1"/>
</dbReference>
<evidence type="ECO:0000259" key="1">
    <source>
        <dbReference type="PROSITE" id="PS50943"/>
    </source>
</evidence>
<keyword evidence="2" id="KW-0614">Plasmid</keyword>
<accession>A0A2K9NJ41</accession>
<dbReference type="InterPro" id="IPR001387">
    <property type="entry name" value="Cro/C1-type_HTH"/>
</dbReference>
<organism evidence="2 3">
    <name type="scientific">Niveispirillum cyanobacteriorum</name>
    <dbReference type="NCBI Taxonomy" id="1612173"/>
    <lineage>
        <taxon>Bacteria</taxon>
        <taxon>Pseudomonadati</taxon>
        <taxon>Pseudomonadota</taxon>
        <taxon>Alphaproteobacteria</taxon>
        <taxon>Rhodospirillales</taxon>
        <taxon>Azospirillaceae</taxon>
        <taxon>Niveispirillum</taxon>
    </lineage>
</organism>
<evidence type="ECO:0000313" key="2">
    <source>
        <dbReference type="EMBL" id="AUN33117.1"/>
    </source>
</evidence>
<evidence type="ECO:0000313" key="3">
    <source>
        <dbReference type="Proteomes" id="UP000234752"/>
    </source>
</evidence>
<dbReference type="CDD" id="cd00093">
    <property type="entry name" value="HTH_XRE"/>
    <property type="match status" value="1"/>
</dbReference>
<dbReference type="AlphaFoldDB" id="A0A2K9NJ41"/>
<gene>
    <name evidence="2" type="ORF">C0V82_22190</name>
</gene>
<dbReference type="RefSeq" id="WP_102114637.1">
    <property type="nucleotide sequence ID" value="NZ_CP025613.1"/>
</dbReference>
<protein>
    <recommendedName>
        <fullName evidence="1">HTH cro/C1-type domain-containing protein</fullName>
    </recommendedName>
</protein>
<dbReference type="GO" id="GO:0003677">
    <property type="term" value="F:DNA binding"/>
    <property type="evidence" value="ECO:0007669"/>
    <property type="project" value="InterPro"/>
</dbReference>
<dbReference type="PROSITE" id="PS50943">
    <property type="entry name" value="HTH_CROC1"/>
    <property type="match status" value="1"/>
</dbReference>
<sequence length="54" mass="5961">MSKEEFKEIRRSIGRTQEDLASDLGVRTRTISRYENGEVPIPAAIAAAVKALSK</sequence>
<dbReference type="Pfam" id="PF01381">
    <property type="entry name" value="HTH_3"/>
    <property type="match status" value="1"/>
</dbReference>
<dbReference type="Gene3D" id="1.10.260.40">
    <property type="entry name" value="lambda repressor-like DNA-binding domains"/>
    <property type="match status" value="1"/>
</dbReference>
<dbReference type="InterPro" id="IPR010982">
    <property type="entry name" value="Lambda_DNA-bd_dom_sf"/>
</dbReference>
<proteinExistence type="predicted"/>